<protein>
    <submittedName>
        <fullName evidence="2">Uncharacterized protein</fullName>
    </submittedName>
</protein>
<gene>
    <name evidence="2" type="ORF">M438DRAFT_336848</name>
</gene>
<keyword evidence="3" id="KW-1185">Reference proteome</keyword>
<proteinExistence type="predicted"/>
<dbReference type="HOGENOM" id="CLU_698253_0_0_1"/>
<name>A0A074XBH8_AURPU</name>
<feature type="region of interest" description="Disordered" evidence="1">
    <location>
        <begin position="69"/>
        <end position="96"/>
    </location>
</feature>
<reference evidence="2 3" key="1">
    <citation type="journal article" date="2014" name="BMC Genomics">
        <title>Genome sequencing of four Aureobasidium pullulans varieties: biotechnological potential, stress tolerance, and description of new species.</title>
        <authorList>
            <person name="Gostin Ar C."/>
            <person name="Ohm R.A."/>
            <person name="Kogej T."/>
            <person name="Sonjak S."/>
            <person name="Turk M."/>
            <person name="Zajc J."/>
            <person name="Zalar P."/>
            <person name="Grube M."/>
            <person name="Sun H."/>
            <person name="Han J."/>
            <person name="Sharma A."/>
            <person name="Chiniquy J."/>
            <person name="Ngan C.Y."/>
            <person name="Lipzen A."/>
            <person name="Barry K."/>
            <person name="Grigoriev I.V."/>
            <person name="Gunde-Cimerman N."/>
        </authorList>
    </citation>
    <scope>NUCLEOTIDE SEQUENCE [LARGE SCALE GENOMIC DNA]</scope>
    <source>
        <strain evidence="2 3">EXF-150</strain>
    </source>
</reference>
<dbReference type="EMBL" id="KL584986">
    <property type="protein sequence ID" value="KEQ82875.1"/>
    <property type="molecule type" value="Genomic_DNA"/>
</dbReference>
<evidence type="ECO:0000313" key="3">
    <source>
        <dbReference type="Proteomes" id="UP000030706"/>
    </source>
</evidence>
<dbReference type="GeneID" id="40746232"/>
<organism evidence="2 3">
    <name type="scientific">Aureobasidium pullulans EXF-150</name>
    <dbReference type="NCBI Taxonomy" id="1043002"/>
    <lineage>
        <taxon>Eukaryota</taxon>
        <taxon>Fungi</taxon>
        <taxon>Dikarya</taxon>
        <taxon>Ascomycota</taxon>
        <taxon>Pezizomycotina</taxon>
        <taxon>Dothideomycetes</taxon>
        <taxon>Dothideomycetidae</taxon>
        <taxon>Dothideales</taxon>
        <taxon>Saccotheciaceae</taxon>
        <taxon>Aureobasidium</taxon>
    </lineage>
</organism>
<sequence length="395" mass="45461">MDTQDHLESRASNDPVTQRTTSEFFLANHVPVHITCLISANYHKIFHLKALRDRDGTDVAEILRDLNFTETGDTTPDEEPTTPVGQRHTRRDHEDTRTQLLAKRCMELRKNICRAYEEPMAKAETIIKAKLEELNCTPLPFCGHQSNLDDLCLSLYAATSAEYYRRAPLPTPDHQPTDVVLEFVDFLYLAGGRPASSFPHPCDISTTFDDFIEIVRNVYDYLESIPTLQEGGFDDWDDLPAEEEVEGWRFQCAAQIEHLDMAPRSWEKVSPGTFDVFKTAARTAQCFIMHTRQIEIFWAIKAKQRHLHANDRHGSWTWAIWQTEEAERASEVPYVPLLYMPAFEPDDLPPLLPSAALQRVVKTSKDKKRKLPMRTPEEQAAKKDLSIRLRKRQRG</sequence>
<feature type="region of interest" description="Disordered" evidence="1">
    <location>
        <begin position="363"/>
        <end position="395"/>
    </location>
</feature>
<evidence type="ECO:0000256" key="1">
    <source>
        <dbReference type="SAM" id="MobiDB-lite"/>
    </source>
</evidence>
<dbReference type="Proteomes" id="UP000030706">
    <property type="component" value="Unassembled WGS sequence"/>
</dbReference>
<accession>A0A074XBH8</accession>
<dbReference type="AlphaFoldDB" id="A0A074XBH8"/>
<feature type="compositionally biased region" description="Basic and acidic residues" evidence="1">
    <location>
        <begin position="375"/>
        <end position="387"/>
    </location>
</feature>
<dbReference type="RefSeq" id="XP_029759062.1">
    <property type="nucleotide sequence ID" value="XM_029903926.1"/>
</dbReference>
<evidence type="ECO:0000313" key="2">
    <source>
        <dbReference type="EMBL" id="KEQ82875.1"/>
    </source>
</evidence>